<sequence length="232" mass="24678">MNARIELHPQAAPSAGPGRRRALRWVLGGLCLPVLGGGAALATWPRGQGDAASLSQSPQPPQDVCRVAPLQSWTPALGPDPLAARLPPPDARCPVCGMYPARQPRWACQLIYRDGAAHFLDAAPDLLLYLQHPARHAPGYGRGDVARVYLPDAGSAEPRWIAAEDATVLVDSAWPAAAASPMRRGALPAFAEADLARQLQARHGGALWSFARLLALPATQWPRSLQGLGPHH</sequence>
<protein>
    <submittedName>
        <fullName evidence="2">Nitrous oxide reductase accessory protein NosL</fullName>
    </submittedName>
</protein>
<keyword evidence="1" id="KW-1133">Transmembrane helix</keyword>
<evidence type="ECO:0000313" key="3">
    <source>
        <dbReference type="Proteomes" id="UP001238603"/>
    </source>
</evidence>
<dbReference type="InterPro" id="IPR008719">
    <property type="entry name" value="N2O_reductase_NosL"/>
</dbReference>
<dbReference type="SUPFAM" id="SSF160387">
    <property type="entry name" value="NosL/MerB-like"/>
    <property type="match status" value="1"/>
</dbReference>
<evidence type="ECO:0000313" key="2">
    <source>
        <dbReference type="EMBL" id="MDL5033529.1"/>
    </source>
</evidence>
<dbReference type="Pfam" id="PF05573">
    <property type="entry name" value="NosL"/>
    <property type="match status" value="1"/>
</dbReference>
<keyword evidence="3" id="KW-1185">Reference proteome</keyword>
<feature type="transmembrane region" description="Helical" evidence="1">
    <location>
        <begin position="25"/>
        <end position="44"/>
    </location>
</feature>
<accession>A0ABT7LKY6</accession>
<comment type="caution">
    <text evidence="2">The sequence shown here is derived from an EMBL/GenBank/DDBJ whole genome shotgun (WGS) entry which is preliminary data.</text>
</comment>
<reference evidence="2 3" key="1">
    <citation type="submission" date="2023-06" db="EMBL/GenBank/DDBJ databases">
        <title>Pelomonas sp. APW6 16S ribosomal RNA gene genome sequencing and assembly.</title>
        <authorList>
            <person name="Woo H."/>
        </authorList>
    </citation>
    <scope>NUCLEOTIDE SEQUENCE [LARGE SCALE GENOMIC DNA]</scope>
    <source>
        <strain evidence="2 3">APW6</strain>
    </source>
</reference>
<gene>
    <name evidence="2" type="ORF">QRD43_16565</name>
</gene>
<dbReference type="RefSeq" id="WP_285983600.1">
    <property type="nucleotide sequence ID" value="NZ_JASVDS010000004.1"/>
</dbReference>
<proteinExistence type="predicted"/>
<keyword evidence="1" id="KW-0472">Membrane</keyword>
<dbReference type="Proteomes" id="UP001238603">
    <property type="component" value="Unassembled WGS sequence"/>
</dbReference>
<name>A0ABT7LKY6_9BURK</name>
<organism evidence="2 3">
    <name type="scientific">Roseateles subflavus</name>
    <dbReference type="NCBI Taxonomy" id="3053353"/>
    <lineage>
        <taxon>Bacteria</taxon>
        <taxon>Pseudomonadati</taxon>
        <taxon>Pseudomonadota</taxon>
        <taxon>Betaproteobacteria</taxon>
        <taxon>Burkholderiales</taxon>
        <taxon>Sphaerotilaceae</taxon>
        <taxon>Roseateles</taxon>
    </lineage>
</organism>
<evidence type="ECO:0000256" key="1">
    <source>
        <dbReference type="SAM" id="Phobius"/>
    </source>
</evidence>
<dbReference type="EMBL" id="JASVDS010000004">
    <property type="protein sequence ID" value="MDL5033529.1"/>
    <property type="molecule type" value="Genomic_DNA"/>
</dbReference>
<keyword evidence="1" id="KW-0812">Transmembrane</keyword>